<dbReference type="Proteomes" id="UP000027850">
    <property type="component" value="Unassembled WGS sequence"/>
</dbReference>
<name>A0AB34LBH2_PARDI</name>
<reference evidence="1 2" key="1">
    <citation type="submission" date="2014-04" db="EMBL/GenBank/DDBJ databases">
        <authorList>
            <person name="Sears C."/>
            <person name="Carroll K."/>
            <person name="Sack B.R."/>
            <person name="Qadri F."/>
            <person name="Myers L.L."/>
            <person name="Chung G.-T."/>
            <person name="Escheverria P."/>
            <person name="Fraser C.M."/>
            <person name="Sadzewicz L."/>
            <person name="Shefchek K.A."/>
            <person name="Tallon L."/>
            <person name="Das S.P."/>
            <person name="Daugherty S."/>
            <person name="Mongodin E.F."/>
        </authorList>
    </citation>
    <scope>NUCLEOTIDE SEQUENCE [LARGE SCALE GENOMIC DNA]</scope>
    <source>
        <strain evidence="1 2">3776 D15 i</strain>
    </source>
</reference>
<evidence type="ECO:0000313" key="1">
    <source>
        <dbReference type="EMBL" id="KDS36809.1"/>
    </source>
</evidence>
<accession>A0AB34LBH2</accession>
<dbReference type="AlphaFoldDB" id="A0AB34LBH2"/>
<evidence type="ECO:0000313" key="2">
    <source>
        <dbReference type="Proteomes" id="UP000027850"/>
    </source>
</evidence>
<proteinExistence type="predicted"/>
<gene>
    <name evidence="1" type="ORF">M091_0859</name>
</gene>
<comment type="caution">
    <text evidence="1">The sequence shown here is derived from an EMBL/GenBank/DDBJ whole genome shotgun (WGS) entry which is preliminary data.</text>
</comment>
<dbReference type="EMBL" id="JNHK01000089">
    <property type="protein sequence ID" value="KDS36809.1"/>
    <property type="molecule type" value="Genomic_DNA"/>
</dbReference>
<sequence>MSGLWNKGYDVLCLIARTLYNLLRHEKKYHKKVTEKFGGYVL</sequence>
<organism evidence="1 2">
    <name type="scientific">Parabacteroides distasonis str. 3776 D15 i</name>
    <dbReference type="NCBI Taxonomy" id="1339342"/>
    <lineage>
        <taxon>Bacteria</taxon>
        <taxon>Pseudomonadati</taxon>
        <taxon>Bacteroidota</taxon>
        <taxon>Bacteroidia</taxon>
        <taxon>Bacteroidales</taxon>
        <taxon>Tannerellaceae</taxon>
        <taxon>Parabacteroides</taxon>
    </lineage>
</organism>
<protein>
    <submittedName>
        <fullName evidence="1">Uncharacterized protein</fullName>
    </submittedName>
</protein>